<feature type="transmembrane region" description="Helical" evidence="1">
    <location>
        <begin position="214"/>
        <end position="231"/>
    </location>
</feature>
<protein>
    <submittedName>
        <fullName evidence="2">Uncharacterized protein</fullName>
    </submittedName>
</protein>
<feature type="transmembrane region" description="Helical" evidence="1">
    <location>
        <begin position="15"/>
        <end position="35"/>
    </location>
</feature>
<evidence type="ECO:0000313" key="2">
    <source>
        <dbReference type="EMBL" id="AFC26065.1"/>
    </source>
</evidence>
<feature type="transmembrane region" description="Helical" evidence="1">
    <location>
        <begin position="88"/>
        <end position="106"/>
    </location>
</feature>
<organism evidence="2 3">
    <name type="scientific">Saprospira grandis (strain Lewin)</name>
    <dbReference type="NCBI Taxonomy" id="984262"/>
    <lineage>
        <taxon>Bacteria</taxon>
        <taxon>Pseudomonadati</taxon>
        <taxon>Bacteroidota</taxon>
        <taxon>Saprospiria</taxon>
        <taxon>Saprospirales</taxon>
        <taxon>Saprospiraceae</taxon>
        <taxon>Saprospira</taxon>
    </lineage>
</organism>
<feature type="transmembrane region" description="Helical" evidence="1">
    <location>
        <begin position="237"/>
        <end position="254"/>
    </location>
</feature>
<keyword evidence="1" id="KW-1133">Transmembrane helix</keyword>
<dbReference type="OrthoDB" id="1490025at2"/>
<feature type="transmembrane region" description="Helical" evidence="1">
    <location>
        <begin position="127"/>
        <end position="144"/>
    </location>
</feature>
<dbReference type="EMBL" id="CP002831">
    <property type="protein sequence ID" value="AFC26065.1"/>
    <property type="molecule type" value="Genomic_DNA"/>
</dbReference>
<keyword evidence="3" id="KW-1185">Reference proteome</keyword>
<evidence type="ECO:0000256" key="1">
    <source>
        <dbReference type="SAM" id="Phobius"/>
    </source>
</evidence>
<evidence type="ECO:0000313" key="3">
    <source>
        <dbReference type="Proteomes" id="UP000007519"/>
    </source>
</evidence>
<reference evidence="2 3" key="1">
    <citation type="journal article" date="2012" name="Stand. Genomic Sci.">
        <title>Complete genome sequencing and analysis of Saprospira grandis str. Lewin, a predatory marine bacterium.</title>
        <authorList>
            <person name="Saw J.H."/>
            <person name="Yuryev A."/>
            <person name="Kanbe M."/>
            <person name="Hou S."/>
            <person name="Young A.G."/>
            <person name="Aizawa S."/>
            <person name="Alam M."/>
        </authorList>
    </citation>
    <scope>NUCLEOTIDE SEQUENCE [LARGE SCALE GENOMIC DNA]</scope>
    <source>
        <strain evidence="2 3">Lewin</strain>
    </source>
</reference>
<gene>
    <name evidence="2" type="ordered locus">SGRA_3338</name>
</gene>
<dbReference type="KEGG" id="sgn:SGRA_3338"/>
<proteinExistence type="predicted"/>
<dbReference type="AlphaFoldDB" id="H6L129"/>
<dbReference type="Proteomes" id="UP000007519">
    <property type="component" value="Chromosome"/>
</dbReference>
<feature type="transmembrane region" description="Helical" evidence="1">
    <location>
        <begin position="150"/>
        <end position="168"/>
    </location>
</feature>
<sequence length="339" mass="38333">MLLLKSWLDLVQQLLTSPVLLMGLFVALIVLLFLISRFNNYLEVRGVDRAIAITRGIVGSFIWFIVVPTALFIFVNVVALIFQVPLVSISFLGNWLGLTASSYWWLLRCMFNSADLNGAETSYSLHSIIRILWILIPFSLIWFRTNKGRIPRLILIPIIIVVFVVTQGKKADETFITKQFEMETLRALPVIGFVFEEPEAGTGQGSMHPTTRKIISVVLVLFVLGGLVAGLVAEQRVIGLIVVAVGIGGFMLIMPSGQTKDILAEGLTEEEKKESPFHHDIDSLVHRLDSFYELEGVNSLEVYYITVKLDAAYRAQREKEPFPDSLCLRYKDFFYDWCH</sequence>
<name>H6L129_SAPGL</name>
<feature type="transmembrane region" description="Helical" evidence="1">
    <location>
        <begin position="56"/>
        <end position="82"/>
    </location>
</feature>
<accession>H6L129</accession>
<keyword evidence="1" id="KW-0812">Transmembrane</keyword>
<keyword evidence="1" id="KW-0472">Membrane</keyword>
<dbReference type="STRING" id="984262.SGRA_3338"/>
<dbReference type="RefSeq" id="WP_015693660.1">
    <property type="nucleotide sequence ID" value="NC_016940.1"/>
</dbReference>
<dbReference type="HOGENOM" id="CLU_818584_0_0_10"/>